<organism evidence="1 2">
    <name type="scientific">Agrobacterium vitis</name>
    <name type="common">Rhizobium vitis</name>
    <dbReference type="NCBI Taxonomy" id="373"/>
    <lineage>
        <taxon>Bacteria</taxon>
        <taxon>Pseudomonadati</taxon>
        <taxon>Pseudomonadota</taxon>
        <taxon>Alphaproteobacteria</taxon>
        <taxon>Hyphomicrobiales</taxon>
        <taxon>Rhizobiaceae</taxon>
        <taxon>Rhizobium/Agrobacterium group</taxon>
        <taxon>Agrobacterium</taxon>
    </lineage>
</organism>
<reference evidence="1 2" key="1">
    <citation type="submission" date="2019-12" db="EMBL/GenBank/DDBJ databases">
        <title>Whole-genome sequencing of Allorhizobium vitis.</title>
        <authorList>
            <person name="Gan H.M."/>
            <person name="Szegedi E."/>
            <person name="Burr T."/>
            <person name="Savka M.A."/>
        </authorList>
    </citation>
    <scope>NUCLEOTIDE SEQUENCE [LARGE SCALE GENOMIC DNA]</scope>
    <source>
        <strain evidence="1 2">CG516</strain>
    </source>
</reference>
<protein>
    <submittedName>
        <fullName evidence="1">HutD family protein</fullName>
    </submittedName>
</protein>
<dbReference type="Proteomes" id="UP000477951">
    <property type="component" value="Unassembled WGS sequence"/>
</dbReference>
<dbReference type="Gene3D" id="2.60.120.10">
    <property type="entry name" value="Jelly Rolls"/>
    <property type="match status" value="1"/>
</dbReference>
<dbReference type="EMBL" id="WPHR01000017">
    <property type="protein sequence ID" value="MUZ74560.1"/>
    <property type="molecule type" value="Genomic_DNA"/>
</dbReference>
<dbReference type="InterPro" id="IPR011051">
    <property type="entry name" value="RmlC_Cupin_sf"/>
</dbReference>
<dbReference type="Pfam" id="PF05962">
    <property type="entry name" value="HutD"/>
    <property type="match status" value="1"/>
</dbReference>
<dbReference type="CDD" id="cd20293">
    <property type="entry name" value="cupin_HutD_N"/>
    <property type="match status" value="1"/>
</dbReference>
<proteinExistence type="predicted"/>
<evidence type="ECO:0000313" key="1">
    <source>
        <dbReference type="EMBL" id="MUZ74560.1"/>
    </source>
</evidence>
<sequence length="219" mass="24356">MPMRAMRKRSIAPRKKACACPAFWAIDMQILRREDYRRMPWKNGQGMTEEILISPADSDLEDFDYRLSIAHVGADGPFSTFPGVDRSIALLEGDGMVLSLPDGQSVTLKQDGHPLAFSGDWAVSSHNLGDETVDLNIMTRRGRFRHTMQRGNLEVPHRQVPTTKTLAIFNGDATVIANGQTISLRRFDTLVFSSGDPLDLTITVQCDLLTVTLDAEHLT</sequence>
<comment type="caution">
    <text evidence="1">The sequence shown here is derived from an EMBL/GenBank/DDBJ whole genome shotgun (WGS) entry which is preliminary data.</text>
</comment>
<name>A0A6L6VF73_AGRVI</name>
<dbReference type="PANTHER" id="PTHR37943:SF1">
    <property type="entry name" value="PROTEIN VES"/>
    <property type="match status" value="1"/>
</dbReference>
<gene>
    <name evidence="1" type="ORF">GOZ90_17890</name>
</gene>
<dbReference type="InterPro" id="IPR014710">
    <property type="entry name" value="RmlC-like_jellyroll"/>
</dbReference>
<accession>A0A6L6VF73</accession>
<dbReference type="AlphaFoldDB" id="A0A6L6VF73"/>
<dbReference type="SUPFAM" id="SSF51182">
    <property type="entry name" value="RmlC-like cupins"/>
    <property type="match status" value="1"/>
</dbReference>
<dbReference type="PANTHER" id="PTHR37943">
    <property type="entry name" value="PROTEIN VES"/>
    <property type="match status" value="1"/>
</dbReference>
<evidence type="ECO:0000313" key="2">
    <source>
        <dbReference type="Proteomes" id="UP000477951"/>
    </source>
</evidence>
<dbReference type="InterPro" id="IPR010282">
    <property type="entry name" value="Uncharacterised_HutD/Ves"/>
</dbReference>